<evidence type="ECO:0000313" key="1">
    <source>
        <dbReference type="EMBL" id="SVE18462.1"/>
    </source>
</evidence>
<dbReference type="AlphaFoldDB" id="A0A383BET9"/>
<name>A0A383BET9_9ZZZZ</name>
<dbReference type="SUPFAM" id="SSF53383">
    <property type="entry name" value="PLP-dependent transferases"/>
    <property type="match status" value="1"/>
</dbReference>
<dbReference type="InterPro" id="IPR015424">
    <property type="entry name" value="PyrdxlP-dep_Trfase"/>
</dbReference>
<gene>
    <name evidence="1" type="ORF">METZ01_LOCUS471316</name>
</gene>
<dbReference type="EMBL" id="UINC01199844">
    <property type="protein sequence ID" value="SVE18462.1"/>
    <property type="molecule type" value="Genomic_DNA"/>
</dbReference>
<dbReference type="InterPro" id="IPR015422">
    <property type="entry name" value="PyrdxlP-dep_Trfase_small"/>
</dbReference>
<proteinExistence type="predicted"/>
<evidence type="ECO:0008006" key="2">
    <source>
        <dbReference type="Google" id="ProtNLM"/>
    </source>
</evidence>
<accession>A0A383BET9</accession>
<reference evidence="1" key="1">
    <citation type="submission" date="2018-05" db="EMBL/GenBank/DDBJ databases">
        <authorList>
            <person name="Lanie J.A."/>
            <person name="Ng W.-L."/>
            <person name="Kazmierczak K.M."/>
            <person name="Andrzejewski T.M."/>
            <person name="Davidsen T.M."/>
            <person name="Wayne K.J."/>
            <person name="Tettelin H."/>
            <person name="Glass J.I."/>
            <person name="Rusch D."/>
            <person name="Podicherti R."/>
            <person name="Tsui H.-C.T."/>
            <person name="Winkler M.E."/>
        </authorList>
    </citation>
    <scope>NUCLEOTIDE SEQUENCE</scope>
</reference>
<organism evidence="1">
    <name type="scientific">marine metagenome</name>
    <dbReference type="NCBI Taxonomy" id="408172"/>
    <lineage>
        <taxon>unclassified sequences</taxon>
        <taxon>metagenomes</taxon>
        <taxon>ecological metagenomes</taxon>
    </lineage>
</organism>
<feature type="non-terminal residue" evidence="1">
    <location>
        <position position="92"/>
    </location>
</feature>
<protein>
    <recommendedName>
        <fullName evidence="2">Aminotransferase class III-fold pyridoxal phosphate-dependent enzyme</fullName>
    </recommendedName>
</protein>
<sequence>MNEKGLYTTDDCEKLTDQQVRELYKKHVNPAIEHLLGAFHLGEELIDHAEGVWLYTGNNEKILDVTGGIGVLSHGHNHPRILNSRLNFQKQK</sequence>
<dbReference type="Gene3D" id="3.90.1150.10">
    <property type="entry name" value="Aspartate Aminotransferase, domain 1"/>
    <property type="match status" value="1"/>
</dbReference>